<gene>
    <name evidence="2" type="ORF">NCCP691_14990</name>
</gene>
<organism evidence="2 3">
    <name type="scientific">Noviherbaspirillum aridicola</name>
    <dbReference type="NCBI Taxonomy" id="2849687"/>
    <lineage>
        <taxon>Bacteria</taxon>
        <taxon>Pseudomonadati</taxon>
        <taxon>Pseudomonadota</taxon>
        <taxon>Betaproteobacteria</taxon>
        <taxon>Burkholderiales</taxon>
        <taxon>Oxalobacteraceae</taxon>
        <taxon>Noviherbaspirillum</taxon>
    </lineage>
</organism>
<protein>
    <recommendedName>
        <fullName evidence="1">CREG-like beta-barrel domain-containing protein</fullName>
    </recommendedName>
</protein>
<dbReference type="Gene3D" id="2.30.110.10">
    <property type="entry name" value="Electron Transport, Fmn-binding Protein, Chain A"/>
    <property type="match status" value="1"/>
</dbReference>
<comment type="caution">
    <text evidence="2">The sequence shown here is derived from an EMBL/GenBank/DDBJ whole genome shotgun (WGS) entry which is preliminary data.</text>
</comment>
<name>A0ABQ4Q3Q7_9BURK</name>
<dbReference type="EMBL" id="BPMK01000006">
    <property type="protein sequence ID" value="GIZ51485.1"/>
    <property type="molecule type" value="Genomic_DNA"/>
</dbReference>
<dbReference type="PANTHER" id="PTHR13343">
    <property type="entry name" value="CREG1 PROTEIN"/>
    <property type="match status" value="1"/>
</dbReference>
<keyword evidence="3" id="KW-1185">Reference proteome</keyword>
<dbReference type="InterPro" id="IPR012349">
    <property type="entry name" value="Split_barrel_FMN-bd"/>
</dbReference>
<evidence type="ECO:0000313" key="2">
    <source>
        <dbReference type="EMBL" id="GIZ51485.1"/>
    </source>
</evidence>
<accession>A0ABQ4Q3Q7</accession>
<feature type="domain" description="CREG-like beta-barrel" evidence="1">
    <location>
        <begin position="11"/>
        <end position="146"/>
    </location>
</feature>
<evidence type="ECO:0000313" key="3">
    <source>
        <dbReference type="Proteomes" id="UP000887222"/>
    </source>
</evidence>
<dbReference type="Pfam" id="PF13883">
    <property type="entry name" value="CREG_beta-barrel"/>
    <property type="match status" value="1"/>
</dbReference>
<sequence>MKPEFDSVLHLLHGAASGTLATHSLQLPGYPFASALPFVPDEAHRPVFLVSGLAEHTKNLLADRRASFLVTGNGESLLAGPRITLLGDALRTDASPELQARYLRYQPDAEQYLSLGDFAFFVLQPKRVRAIAGFAQMGWLEEADWHDATVLTLADEAGLIQDLLGDLPPRVRLLGLDCYGIDFERQGKRERQRFPNMLDSVEQIRLSARRLLGAL</sequence>
<reference evidence="2 3" key="1">
    <citation type="journal article" date="2022" name="Int. J. Syst. Evol. Microbiol.">
        <title>Noviherbaspirillum aridicola sp. nov., isolated from an arid soil in Pakistan.</title>
        <authorList>
            <person name="Khan I.U."/>
            <person name="Saqib M."/>
            <person name="Amin A."/>
            <person name="Hussain F."/>
            <person name="Li L."/>
            <person name="Liu Y.H."/>
            <person name="Fang B.Z."/>
            <person name="Ahmed I."/>
            <person name="Li W.J."/>
        </authorList>
    </citation>
    <scope>NUCLEOTIDE SEQUENCE [LARGE SCALE GENOMIC DNA]</scope>
    <source>
        <strain evidence="2 3">NCCP-691</strain>
    </source>
</reference>
<dbReference type="RefSeq" id="WP_220807659.1">
    <property type="nucleotide sequence ID" value="NZ_BPMK01000006.1"/>
</dbReference>
<dbReference type="InterPro" id="IPR055343">
    <property type="entry name" value="CREG_beta-barrel"/>
</dbReference>
<proteinExistence type="predicted"/>
<evidence type="ECO:0000259" key="1">
    <source>
        <dbReference type="Pfam" id="PF13883"/>
    </source>
</evidence>
<dbReference type="PANTHER" id="PTHR13343:SF17">
    <property type="entry name" value="CELLULAR REPRESSOR OF E1A-STIMULATED GENES, ISOFORM A"/>
    <property type="match status" value="1"/>
</dbReference>
<dbReference type="SUPFAM" id="SSF50475">
    <property type="entry name" value="FMN-binding split barrel"/>
    <property type="match status" value="1"/>
</dbReference>
<dbReference type="Proteomes" id="UP000887222">
    <property type="component" value="Unassembled WGS sequence"/>
</dbReference>